<dbReference type="RefSeq" id="WP_338223126.1">
    <property type="nucleotide sequence ID" value="NZ_BTPD01000003.1"/>
</dbReference>
<dbReference type="Proteomes" id="UP001338309">
    <property type="component" value="Unassembled WGS sequence"/>
</dbReference>
<dbReference type="InterPro" id="IPR009057">
    <property type="entry name" value="Homeodomain-like_sf"/>
</dbReference>
<reference evidence="5 6" key="1">
    <citation type="submission" date="2023-08" db="EMBL/GenBank/DDBJ databases">
        <title>Draft genome sequence of Algoriphagus confluentis.</title>
        <authorList>
            <person name="Takatani N."/>
            <person name="Hosokawa M."/>
            <person name="Sawabe T."/>
        </authorList>
    </citation>
    <scope>NUCLEOTIDE SEQUENCE [LARGE SCALE GENOMIC DNA]</scope>
    <source>
        <strain evidence="5 6">NBRC 111222</strain>
    </source>
</reference>
<protein>
    <recommendedName>
        <fullName evidence="4">HTH araC/xylS-type domain-containing protein</fullName>
    </recommendedName>
</protein>
<dbReference type="EMBL" id="BTPD01000003">
    <property type="protein sequence ID" value="GMQ28366.1"/>
    <property type="molecule type" value="Genomic_DNA"/>
</dbReference>
<evidence type="ECO:0000256" key="1">
    <source>
        <dbReference type="ARBA" id="ARBA00023015"/>
    </source>
</evidence>
<dbReference type="SUPFAM" id="SSF46689">
    <property type="entry name" value="Homeodomain-like"/>
    <property type="match status" value="1"/>
</dbReference>
<proteinExistence type="predicted"/>
<sequence>MNEIRFFPPDDSLIPYVNGYLFSSYTLDGTEKPFFTPKGTAALVINIEISESSYLEYPKPDVKLYFEKYAPYLFGQMSRLGKSHLDGQFAPFVIVFTPTGLYHFLDEPSNQMTDKAHKLEDLGYPELANKLKHLFATASHVENCIPELNRILSDYFNSKTFKNPAFDMAPVANEILLSNGLVSLDTLIDRLKINTRTFQIQFKNQVGLSPKLFCRITRFNSLLVALDQNPKADLLELALDFGYSDNPHLYKDFKQFVGMTPRQYLRLILNINSGVELELKRNPPKLRSS</sequence>
<name>A0ABQ6PL73_9BACT</name>
<keyword evidence="3" id="KW-0804">Transcription</keyword>
<dbReference type="InterPro" id="IPR046532">
    <property type="entry name" value="DUF6597"/>
</dbReference>
<organism evidence="5 6">
    <name type="scientific">Algoriphagus confluentis</name>
    <dbReference type="NCBI Taxonomy" id="1697556"/>
    <lineage>
        <taxon>Bacteria</taxon>
        <taxon>Pseudomonadati</taxon>
        <taxon>Bacteroidota</taxon>
        <taxon>Cytophagia</taxon>
        <taxon>Cytophagales</taxon>
        <taxon>Cyclobacteriaceae</taxon>
        <taxon>Algoriphagus</taxon>
    </lineage>
</organism>
<evidence type="ECO:0000313" key="5">
    <source>
        <dbReference type="EMBL" id="GMQ28366.1"/>
    </source>
</evidence>
<dbReference type="InterPro" id="IPR018060">
    <property type="entry name" value="HTH_AraC"/>
</dbReference>
<dbReference type="PROSITE" id="PS01124">
    <property type="entry name" value="HTH_ARAC_FAMILY_2"/>
    <property type="match status" value="1"/>
</dbReference>
<keyword evidence="1" id="KW-0805">Transcription regulation</keyword>
<feature type="domain" description="HTH araC/xylS-type" evidence="4">
    <location>
        <begin position="177"/>
        <end position="267"/>
    </location>
</feature>
<dbReference type="PANTHER" id="PTHR46796:SF13">
    <property type="entry name" value="HTH-TYPE TRANSCRIPTIONAL ACTIVATOR RHAS"/>
    <property type="match status" value="1"/>
</dbReference>
<evidence type="ECO:0000256" key="3">
    <source>
        <dbReference type="ARBA" id="ARBA00023163"/>
    </source>
</evidence>
<dbReference type="Pfam" id="PF20240">
    <property type="entry name" value="DUF6597"/>
    <property type="match status" value="1"/>
</dbReference>
<evidence type="ECO:0000256" key="2">
    <source>
        <dbReference type="ARBA" id="ARBA00023125"/>
    </source>
</evidence>
<dbReference type="SMART" id="SM00342">
    <property type="entry name" value="HTH_ARAC"/>
    <property type="match status" value="1"/>
</dbReference>
<evidence type="ECO:0000313" key="6">
    <source>
        <dbReference type="Proteomes" id="UP001338309"/>
    </source>
</evidence>
<dbReference type="Gene3D" id="1.10.10.60">
    <property type="entry name" value="Homeodomain-like"/>
    <property type="match status" value="1"/>
</dbReference>
<dbReference type="Pfam" id="PF12833">
    <property type="entry name" value="HTH_18"/>
    <property type="match status" value="1"/>
</dbReference>
<evidence type="ECO:0000259" key="4">
    <source>
        <dbReference type="PROSITE" id="PS01124"/>
    </source>
</evidence>
<keyword evidence="6" id="KW-1185">Reference proteome</keyword>
<dbReference type="PANTHER" id="PTHR46796">
    <property type="entry name" value="HTH-TYPE TRANSCRIPTIONAL ACTIVATOR RHAS-RELATED"/>
    <property type="match status" value="1"/>
</dbReference>
<dbReference type="InterPro" id="IPR050204">
    <property type="entry name" value="AraC_XylS_family_regulators"/>
</dbReference>
<gene>
    <name evidence="5" type="ORF">Aconfl_10090</name>
</gene>
<keyword evidence="2" id="KW-0238">DNA-binding</keyword>
<accession>A0ABQ6PL73</accession>
<comment type="caution">
    <text evidence="5">The sequence shown here is derived from an EMBL/GenBank/DDBJ whole genome shotgun (WGS) entry which is preliminary data.</text>
</comment>